<name>A0ACB9ANM9_CICIN</name>
<accession>A0ACB9ANM9</accession>
<reference evidence="1 2" key="2">
    <citation type="journal article" date="2022" name="Mol. Ecol. Resour.">
        <title>The genomes of chicory, endive, great burdock and yacon provide insights into Asteraceae paleo-polyploidization history and plant inulin production.</title>
        <authorList>
            <person name="Fan W."/>
            <person name="Wang S."/>
            <person name="Wang H."/>
            <person name="Wang A."/>
            <person name="Jiang F."/>
            <person name="Liu H."/>
            <person name="Zhao H."/>
            <person name="Xu D."/>
            <person name="Zhang Y."/>
        </authorList>
    </citation>
    <scope>NUCLEOTIDE SEQUENCE [LARGE SCALE GENOMIC DNA]</scope>
    <source>
        <strain evidence="2">cv. Punajuju</strain>
        <tissue evidence="1">Leaves</tissue>
    </source>
</reference>
<dbReference type="Proteomes" id="UP001055811">
    <property type="component" value="Linkage Group LG07"/>
</dbReference>
<evidence type="ECO:0000313" key="1">
    <source>
        <dbReference type="EMBL" id="KAI3710988.1"/>
    </source>
</evidence>
<organism evidence="1 2">
    <name type="scientific">Cichorium intybus</name>
    <name type="common">Chicory</name>
    <dbReference type="NCBI Taxonomy" id="13427"/>
    <lineage>
        <taxon>Eukaryota</taxon>
        <taxon>Viridiplantae</taxon>
        <taxon>Streptophyta</taxon>
        <taxon>Embryophyta</taxon>
        <taxon>Tracheophyta</taxon>
        <taxon>Spermatophyta</taxon>
        <taxon>Magnoliopsida</taxon>
        <taxon>eudicotyledons</taxon>
        <taxon>Gunneridae</taxon>
        <taxon>Pentapetalae</taxon>
        <taxon>asterids</taxon>
        <taxon>campanulids</taxon>
        <taxon>Asterales</taxon>
        <taxon>Asteraceae</taxon>
        <taxon>Cichorioideae</taxon>
        <taxon>Cichorieae</taxon>
        <taxon>Cichoriinae</taxon>
        <taxon>Cichorium</taxon>
    </lineage>
</organism>
<reference evidence="2" key="1">
    <citation type="journal article" date="2022" name="Mol. Ecol. Resour.">
        <title>The genomes of chicory, endive, great burdock and yacon provide insights into Asteraceae palaeo-polyploidization history and plant inulin production.</title>
        <authorList>
            <person name="Fan W."/>
            <person name="Wang S."/>
            <person name="Wang H."/>
            <person name="Wang A."/>
            <person name="Jiang F."/>
            <person name="Liu H."/>
            <person name="Zhao H."/>
            <person name="Xu D."/>
            <person name="Zhang Y."/>
        </authorList>
    </citation>
    <scope>NUCLEOTIDE SEQUENCE [LARGE SCALE GENOMIC DNA]</scope>
    <source>
        <strain evidence="2">cv. Punajuju</strain>
    </source>
</reference>
<keyword evidence="2" id="KW-1185">Reference proteome</keyword>
<proteinExistence type="predicted"/>
<dbReference type="EMBL" id="CM042015">
    <property type="protein sequence ID" value="KAI3710988.1"/>
    <property type="molecule type" value="Genomic_DNA"/>
</dbReference>
<evidence type="ECO:0000313" key="2">
    <source>
        <dbReference type="Proteomes" id="UP001055811"/>
    </source>
</evidence>
<comment type="caution">
    <text evidence="1">The sequence shown here is derived from an EMBL/GenBank/DDBJ whole genome shotgun (WGS) entry which is preliminary data.</text>
</comment>
<protein>
    <submittedName>
        <fullName evidence="1">Uncharacterized protein</fullName>
    </submittedName>
</protein>
<sequence length="231" mass="26158">MPRFAHFHLSSLSLSLHLKLLSFSKGNRQTSPQTINLHLGFLSNRIQIELMELGSPVNWLLHIVQPTLSRKSIGYHYFYSTVFVLCTFKTCFTFGDSSSPFRGWYLFRRFCTFKFVAILGLMYFNSASELGFHLDKLNRLSPISGGLLEITIRTGLIWKKMEITSGVNFKVSPTTDGSSDDLVPSTSPKQQPAQSLDGLRYDDEQYQLFAPAGAILFSTPESKAWKEKVIL</sequence>
<gene>
    <name evidence="1" type="ORF">L2E82_40789</name>
</gene>